<dbReference type="Pfam" id="PF00346">
    <property type="entry name" value="Complex1_49kDa"/>
    <property type="match status" value="1"/>
</dbReference>
<comment type="caution">
    <text evidence="3">The sequence shown here is derived from an EMBL/GenBank/DDBJ whole genome shotgun (WGS) entry which is preliminary data.</text>
</comment>
<dbReference type="Proteomes" id="UP000651156">
    <property type="component" value="Unassembled WGS sequence"/>
</dbReference>
<accession>A0ABR9UX49</accession>
<reference evidence="3 4" key="1">
    <citation type="submission" date="2020-10" db="EMBL/GenBank/DDBJ databases">
        <authorList>
            <person name="Castelo-Branco R."/>
            <person name="Eusebio N."/>
            <person name="Adriana R."/>
            <person name="Vieira A."/>
            <person name="Brugerolle De Fraissinette N."/>
            <person name="Rezende De Castro R."/>
            <person name="Schneider M.P."/>
            <person name="Vasconcelos V."/>
            <person name="Leao P.N."/>
        </authorList>
    </citation>
    <scope>NUCLEOTIDE SEQUENCE [LARGE SCALE GENOMIC DNA]</scope>
    <source>
        <strain evidence="3 4">LEGE 06123</strain>
    </source>
</reference>
<dbReference type="Gene3D" id="1.10.645.10">
    <property type="entry name" value="Cytochrome-c3 Hydrogenase, chain B"/>
    <property type="match status" value="1"/>
</dbReference>
<feature type="domain" description="NADH-quinone oxidoreductase subunit D" evidence="2">
    <location>
        <begin position="1"/>
        <end position="57"/>
    </location>
</feature>
<dbReference type="SUPFAM" id="SSF56762">
    <property type="entry name" value="HydB/Nqo4-like"/>
    <property type="match status" value="1"/>
</dbReference>
<evidence type="ECO:0000259" key="2">
    <source>
        <dbReference type="Pfam" id="PF00346"/>
    </source>
</evidence>
<dbReference type="InterPro" id="IPR001135">
    <property type="entry name" value="NADH_Q_OxRdtase_suD"/>
</dbReference>
<evidence type="ECO:0000313" key="3">
    <source>
        <dbReference type="EMBL" id="MBE9192886.1"/>
    </source>
</evidence>
<dbReference type="PANTHER" id="PTHR11993:SF10">
    <property type="entry name" value="NADH DEHYDROGENASE [UBIQUINONE] IRON-SULFUR PROTEIN 2, MITOCHONDRIAL"/>
    <property type="match status" value="1"/>
</dbReference>
<feature type="non-terminal residue" evidence="3">
    <location>
        <position position="1"/>
    </location>
</feature>
<gene>
    <name evidence="3" type="ORF">IQ230_21525</name>
</gene>
<evidence type="ECO:0000256" key="1">
    <source>
        <dbReference type="ARBA" id="ARBA00022719"/>
    </source>
</evidence>
<proteinExistence type="predicted"/>
<dbReference type="PANTHER" id="PTHR11993">
    <property type="entry name" value="NADH-UBIQUINONE OXIDOREDUCTASE 49 KDA SUBUNIT"/>
    <property type="match status" value="1"/>
</dbReference>
<organism evidence="3 4">
    <name type="scientific">Gloeocapsopsis crepidinum LEGE 06123</name>
    <dbReference type="NCBI Taxonomy" id="588587"/>
    <lineage>
        <taxon>Bacteria</taxon>
        <taxon>Bacillati</taxon>
        <taxon>Cyanobacteriota</taxon>
        <taxon>Cyanophyceae</taxon>
        <taxon>Oscillatoriophycideae</taxon>
        <taxon>Chroococcales</taxon>
        <taxon>Chroococcaceae</taxon>
        <taxon>Gloeocapsopsis</taxon>
    </lineage>
</organism>
<protein>
    <submittedName>
        <fullName evidence="3">NADPH-quinone oxidoreductase</fullName>
    </submittedName>
</protein>
<keyword evidence="1" id="KW-0874">Quinone</keyword>
<keyword evidence="4" id="KW-1185">Reference proteome</keyword>
<evidence type="ECO:0000313" key="4">
    <source>
        <dbReference type="Proteomes" id="UP000651156"/>
    </source>
</evidence>
<sequence>LGIYIIGDDHVFPWRWKIRPADFNNLQILPHLLRGVKVADIVTILGSVDIIMGSVDR</sequence>
<name>A0ABR9UX49_9CHRO</name>
<dbReference type="EMBL" id="JADEWN010000068">
    <property type="protein sequence ID" value="MBE9192886.1"/>
    <property type="molecule type" value="Genomic_DNA"/>
</dbReference>
<dbReference type="InterPro" id="IPR029014">
    <property type="entry name" value="NiFe-Hase_large"/>
</dbReference>
<dbReference type="InterPro" id="IPR022885">
    <property type="entry name" value="NDH1_su_D/H"/>
</dbReference>